<keyword evidence="3" id="KW-1185">Reference proteome</keyword>
<proteinExistence type="predicted"/>
<dbReference type="EMBL" id="JANSKA010000005">
    <property type="protein sequence ID" value="MCR9037006.1"/>
    <property type="molecule type" value="Genomic_DNA"/>
</dbReference>
<evidence type="ECO:0000259" key="1">
    <source>
        <dbReference type="Pfam" id="PF00535"/>
    </source>
</evidence>
<dbReference type="InterPro" id="IPR050834">
    <property type="entry name" value="Glycosyltransf_2"/>
</dbReference>
<dbReference type="Pfam" id="PF00535">
    <property type="entry name" value="Glycos_transf_2"/>
    <property type="match status" value="1"/>
</dbReference>
<gene>
    <name evidence="2" type="ORF">NVS32_08620</name>
</gene>
<dbReference type="SUPFAM" id="SSF53448">
    <property type="entry name" value="Nucleotide-diphospho-sugar transferases"/>
    <property type="match status" value="1"/>
</dbReference>
<organism evidence="2 3">
    <name type="scientific">Tractidigestivibacter montrealensis</name>
    <dbReference type="NCBI Taxonomy" id="2972466"/>
    <lineage>
        <taxon>Bacteria</taxon>
        <taxon>Bacillati</taxon>
        <taxon>Actinomycetota</taxon>
        <taxon>Coriobacteriia</taxon>
        <taxon>Coriobacteriales</taxon>
        <taxon>Atopobiaceae</taxon>
        <taxon>Tractidigestivibacter</taxon>
    </lineage>
</organism>
<dbReference type="CDD" id="cd00761">
    <property type="entry name" value="Glyco_tranf_GTA_type"/>
    <property type="match status" value="1"/>
</dbReference>
<dbReference type="RefSeq" id="WP_032111734.1">
    <property type="nucleotide sequence ID" value="NZ_JANSKA010000005.1"/>
</dbReference>
<evidence type="ECO:0000313" key="2">
    <source>
        <dbReference type="EMBL" id="MCR9037006.1"/>
    </source>
</evidence>
<dbReference type="Proteomes" id="UP001204320">
    <property type="component" value="Unassembled WGS sequence"/>
</dbReference>
<reference evidence="2 3" key="1">
    <citation type="submission" date="2022-08" db="EMBL/GenBank/DDBJ databases">
        <title>Tractidigestivibacter montrealensis type strain KD21.</title>
        <authorList>
            <person name="Diop K."/>
            <person name="Richard C."/>
            <person name="Routy B."/>
        </authorList>
    </citation>
    <scope>NUCLEOTIDE SEQUENCE [LARGE SCALE GENOMIC DNA]</scope>
    <source>
        <strain evidence="2 3">KD21</strain>
    </source>
</reference>
<dbReference type="PANTHER" id="PTHR43685">
    <property type="entry name" value="GLYCOSYLTRANSFERASE"/>
    <property type="match status" value="1"/>
</dbReference>
<dbReference type="InterPro" id="IPR029044">
    <property type="entry name" value="Nucleotide-diphossugar_trans"/>
</dbReference>
<name>A0ABT1Z9X0_9ACTN</name>
<dbReference type="PANTHER" id="PTHR43685:SF2">
    <property type="entry name" value="GLYCOSYLTRANSFERASE 2-LIKE DOMAIN-CONTAINING PROTEIN"/>
    <property type="match status" value="1"/>
</dbReference>
<feature type="domain" description="Glycosyltransferase 2-like" evidence="1">
    <location>
        <begin position="10"/>
        <end position="120"/>
    </location>
</feature>
<dbReference type="Gene3D" id="3.90.550.10">
    <property type="entry name" value="Spore Coat Polysaccharide Biosynthesis Protein SpsA, Chain A"/>
    <property type="match status" value="1"/>
</dbReference>
<protein>
    <submittedName>
        <fullName evidence="2">Glycosyltransferase family 2 protein</fullName>
    </submittedName>
</protein>
<sequence length="417" mass="45856">MTSQASPRLSVVIPAHNGERYLEECAASVLGQDFTDLELILVDDASSDATRDVIGRLAAADPRVRPVLLDENQGTLGARQAGVAASRGAYVTLVDQDDELAPGALAKVMAHAGEADIVHFGVCVEPEGEAAQSAAAGMEGFLTPVARRLEGKEILRVQFSEQGNFDWHVHHKLYDGDLARRAWGMSAKTRLLLSDDIYLCMILDSLAGSYVGLGDAPWYVYHLGRGETLGARETLDALRRTSERELKGWHLMRDFARDHASDLPRDDWSERVADARDRIYENVSNEMIDGLPAAELPQAVDMLLSQWPADAVAGELWRYVRDRAYERFDRHVEPTRGDSLDQVLTLARRADALVAPGESSERYRQMKGVAQTHLRELAERHPDQAEWLANAPAGSGSPSRAGGASGMLRRLLGRLSR</sequence>
<evidence type="ECO:0000313" key="3">
    <source>
        <dbReference type="Proteomes" id="UP001204320"/>
    </source>
</evidence>
<comment type="caution">
    <text evidence="2">The sequence shown here is derived from an EMBL/GenBank/DDBJ whole genome shotgun (WGS) entry which is preliminary data.</text>
</comment>
<accession>A0ABT1Z9X0</accession>
<dbReference type="InterPro" id="IPR001173">
    <property type="entry name" value="Glyco_trans_2-like"/>
</dbReference>